<evidence type="ECO:0000313" key="2">
    <source>
        <dbReference type="EMBL" id="MET3574831.1"/>
    </source>
</evidence>
<gene>
    <name evidence="2" type="ORF">ABID49_000713</name>
</gene>
<dbReference type="InterPro" id="IPR050662">
    <property type="entry name" value="Sec-metab_biosynth-thioest"/>
</dbReference>
<evidence type="ECO:0000313" key="3">
    <source>
        <dbReference type="Proteomes" id="UP001549099"/>
    </source>
</evidence>
<accession>A0ABV2G973</accession>
<sequence length="314" mass="35496">MIHTITMPTPFAVGDVNAYLLKGDALTLFDAGTNTPESWEALLHGLKEAGYRPEDIEQVILTHHHPDHAGLVDRFERARLLGHAYNDPWLRRDEAFFEYHDRFYLDCLTEEGVPEEYLRWVSKMKRPVGFMGSRPLDARLADSDAVPGHPGWSSLETPGHARSHLAFFNEKTGDMIGGDLVLGKISSNPLIEPPLDPKAGRPKSLLEYNHSLRRVAALPVEVIYPGHGEEVRGIAPLIEHRLEQQKDRAMKVLGMMEDGPKTIFELTKRLFPTMYQKELGLTLSETIGQTDWLVEEGLAREVRREDGVLDYEKA</sequence>
<dbReference type="InterPro" id="IPR036866">
    <property type="entry name" value="RibonucZ/Hydroxyglut_hydro"/>
</dbReference>
<evidence type="ECO:0000259" key="1">
    <source>
        <dbReference type="SMART" id="SM00849"/>
    </source>
</evidence>
<dbReference type="EMBL" id="JBEPLW010000002">
    <property type="protein sequence ID" value="MET3574831.1"/>
    <property type="molecule type" value="Genomic_DNA"/>
</dbReference>
<keyword evidence="3" id="KW-1185">Reference proteome</keyword>
<dbReference type="Proteomes" id="UP001549099">
    <property type="component" value="Unassembled WGS sequence"/>
</dbReference>
<dbReference type="InterPro" id="IPR001279">
    <property type="entry name" value="Metallo-B-lactamas"/>
</dbReference>
<dbReference type="PANTHER" id="PTHR23131">
    <property type="entry name" value="ENDORIBONUCLEASE LACTB2"/>
    <property type="match status" value="1"/>
</dbReference>
<dbReference type="RefSeq" id="WP_354195383.1">
    <property type="nucleotide sequence ID" value="NZ_JBEPLW010000002.1"/>
</dbReference>
<comment type="caution">
    <text evidence="2">The sequence shown here is derived from an EMBL/GenBank/DDBJ whole genome shotgun (WGS) entry which is preliminary data.</text>
</comment>
<proteinExistence type="predicted"/>
<feature type="domain" description="Metallo-beta-lactamase" evidence="1">
    <location>
        <begin position="15"/>
        <end position="227"/>
    </location>
</feature>
<organism evidence="2 3">
    <name type="scientific">Bhargavaea ullalensis</name>
    <dbReference type="NCBI Taxonomy" id="1265685"/>
    <lineage>
        <taxon>Bacteria</taxon>
        <taxon>Bacillati</taxon>
        <taxon>Bacillota</taxon>
        <taxon>Bacilli</taxon>
        <taxon>Bacillales</taxon>
        <taxon>Caryophanaceae</taxon>
        <taxon>Bhargavaea</taxon>
    </lineage>
</organism>
<dbReference type="Pfam" id="PF00753">
    <property type="entry name" value="Lactamase_B"/>
    <property type="match status" value="1"/>
</dbReference>
<protein>
    <submittedName>
        <fullName evidence="2">Glyoxylase-like metal-dependent hydrolase (Beta-lactamase superfamily II)</fullName>
    </submittedName>
</protein>
<dbReference type="SUPFAM" id="SSF56281">
    <property type="entry name" value="Metallo-hydrolase/oxidoreductase"/>
    <property type="match status" value="1"/>
</dbReference>
<name>A0ABV2G973_9BACL</name>
<dbReference type="PANTHER" id="PTHR23131:SF4">
    <property type="entry name" value="METALLO-BETA-LACTAMASE SUPERFAMILY POTEIN"/>
    <property type="match status" value="1"/>
</dbReference>
<reference evidence="2 3" key="1">
    <citation type="submission" date="2024-06" db="EMBL/GenBank/DDBJ databases">
        <title>Genomic Encyclopedia of Type Strains, Phase IV (KMG-IV): sequencing the most valuable type-strain genomes for metagenomic binning, comparative biology and taxonomic classification.</title>
        <authorList>
            <person name="Goeker M."/>
        </authorList>
    </citation>
    <scope>NUCLEOTIDE SEQUENCE [LARGE SCALE GENOMIC DNA]</scope>
    <source>
        <strain evidence="2 3">DSM 26128</strain>
    </source>
</reference>
<dbReference type="SMART" id="SM00849">
    <property type="entry name" value="Lactamase_B"/>
    <property type="match status" value="1"/>
</dbReference>
<dbReference type="Gene3D" id="3.60.15.10">
    <property type="entry name" value="Ribonuclease Z/Hydroxyacylglutathione hydrolase-like"/>
    <property type="match status" value="1"/>
</dbReference>